<keyword evidence="3" id="KW-1185">Reference proteome</keyword>
<name>A0A3N4JSS7_9PEZI</name>
<protein>
    <submittedName>
        <fullName evidence="2">Uncharacterized protein</fullName>
    </submittedName>
</protein>
<dbReference type="AlphaFoldDB" id="A0A3N4JSS7"/>
<evidence type="ECO:0000256" key="1">
    <source>
        <dbReference type="SAM" id="Phobius"/>
    </source>
</evidence>
<keyword evidence="1" id="KW-0812">Transmembrane</keyword>
<organism evidence="2 3">
    <name type="scientific">Choiromyces venosus 120613-1</name>
    <dbReference type="NCBI Taxonomy" id="1336337"/>
    <lineage>
        <taxon>Eukaryota</taxon>
        <taxon>Fungi</taxon>
        <taxon>Dikarya</taxon>
        <taxon>Ascomycota</taxon>
        <taxon>Pezizomycotina</taxon>
        <taxon>Pezizomycetes</taxon>
        <taxon>Pezizales</taxon>
        <taxon>Tuberaceae</taxon>
        <taxon>Choiromyces</taxon>
    </lineage>
</organism>
<keyword evidence="1" id="KW-1133">Transmembrane helix</keyword>
<evidence type="ECO:0000313" key="3">
    <source>
        <dbReference type="Proteomes" id="UP000276215"/>
    </source>
</evidence>
<keyword evidence="1" id="KW-0472">Membrane</keyword>
<sequence length="76" mass="8649">MSPLFGGVRFIAYLFFFLLFACLFVHGIGRTGGYWRSILRLLDGEGGFVIAMIAAIRESFEGEMIFVHWLVYLVLP</sequence>
<gene>
    <name evidence="2" type="ORF">L873DRAFT_1810902</name>
</gene>
<accession>A0A3N4JSS7</accession>
<feature type="transmembrane region" description="Helical" evidence="1">
    <location>
        <begin position="6"/>
        <end position="26"/>
    </location>
</feature>
<proteinExistence type="predicted"/>
<evidence type="ECO:0000313" key="2">
    <source>
        <dbReference type="EMBL" id="RPA96814.1"/>
    </source>
</evidence>
<reference evidence="2 3" key="1">
    <citation type="journal article" date="2018" name="Nat. Ecol. Evol.">
        <title>Pezizomycetes genomes reveal the molecular basis of ectomycorrhizal truffle lifestyle.</title>
        <authorList>
            <person name="Murat C."/>
            <person name="Payen T."/>
            <person name="Noel B."/>
            <person name="Kuo A."/>
            <person name="Morin E."/>
            <person name="Chen J."/>
            <person name="Kohler A."/>
            <person name="Krizsan K."/>
            <person name="Balestrini R."/>
            <person name="Da Silva C."/>
            <person name="Montanini B."/>
            <person name="Hainaut M."/>
            <person name="Levati E."/>
            <person name="Barry K.W."/>
            <person name="Belfiori B."/>
            <person name="Cichocki N."/>
            <person name="Clum A."/>
            <person name="Dockter R.B."/>
            <person name="Fauchery L."/>
            <person name="Guy J."/>
            <person name="Iotti M."/>
            <person name="Le Tacon F."/>
            <person name="Lindquist E.A."/>
            <person name="Lipzen A."/>
            <person name="Malagnac F."/>
            <person name="Mello A."/>
            <person name="Molinier V."/>
            <person name="Miyauchi S."/>
            <person name="Poulain J."/>
            <person name="Riccioni C."/>
            <person name="Rubini A."/>
            <person name="Sitrit Y."/>
            <person name="Splivallo R."/>
            <person name="Traeger S."/>
            <person name="Wang M."/>
            <person name="Zifcakova L."/>
            <person name="Wipf D."/>
            <person name="Zambonelli A."/>
            <person name="Paolocci F."/>
            <person name="Nowrousian M."/>
            <person name="Ottonello S."/>
            <person name="Baldrian P."/>
            <person name="Spatafora J.W."/>
            <person name="Henrissat B."/>
            <person name="Nagy L.G."/>
            <person name="Aury J.M."/>
            <person name="Wincker P."/>
            <person name="Grigoriev I.V."/>
            <person name="Bonfante P."/>
            <person name="Martin F.M."/>
        </authorList>
    </citation>
    <scope>NUCLEOTIDE SEQUENCE [LARGE SCALE GENOMIC DNA]</scope>
    <source>
        <strain evidence="2 3">120613-1</strain>
    </source>
</reference>
<dbReference type="Proteomes" id="UP000276215">
    <property type="component" value="Unassembled WGS sequence"/>
</dbReference>
<dbReference type="EMBL" id="ML120411">
    <property type="protein sequence ID" value="RPA96814.1"/>
    <property type="molecule type" value="Genomic_DNA"/>
</dbReference>